<feature type="chain" id="PRO_5012009277" evidence="1">
    <location>
        <begin position="26"/>
        <end position="165"/>
    </location>
</feature>
<accession>A0A1W2EBN1</accession>
<keyword evidence="4" id="KW-1185">Reference proteome</keyword>
<evidence type="ECO:0000256" key="1">
    <source>
        <dbReference type="SAM" id="SignalP"/>
    </source>
</evidence>
<feature type="domain" description="TNase-like" evidence="2">
    <location>
        <begin position="34"/>
        <end position="138"/>
    </location>
</feature>
<dbReference type="STRING" id="937218.SAMN06297251_12372"/>
<dbReference type="SUPFAM" id="SSF50199">
    <property type="entry name" value="Staphylococcal nuclease"/>
    <property type="match status" value="1"/>
</dbReference>
<evidence type="ECO:0000313" key="3">
    <source>
        <dbReference type="EMBL" id="SMD07164.1"/>
    </source>
</evidence>
<dbReference type="PROSITE" id="PS50830">
    <property type="entry name" value="TNASE_3"/>
    <property type="match status" value="1"/>
</dbReference>
<sequence length="165" mass="17714">MTTILTRTLAVLSLASLVASGPAFAQEPPDEIAGPVEARVVKVRDGDTIEVEAYIWPMQSVHVAVRLRGIDAPEKRGRCEAEKRAAAVATERLSELVASGRVTLSGIEGDKYFGRVLARVSTEETADVAKELLKDGLVVRYGGKARLDWCSELSSIPAPTTRPKG</sequence>
<dbReference type="InterPro" id="IPR016071">
    <property type="entry name" value="Staphylococal_nuclease_OB-fold"/>
</dbReference>
<gene>
    <name evidence="3" type="ORF">SAMN06297251_12372</name>
</gene>
<dbReference type="InterPro" id="IPR035437">
    <property type="entry name" value="SNase_OB-fold_sf"/>
</dbReference>
<name>A0A1W2EBN1_9HYPH</name>
<dbReference type="OrthoDB" id="309040at2"/>
<dbReference type="Proteomes" id="UP000192656">
    <property type="component" value="Unassembled WGS sequence"/>
</dbReference>
<organism evidence="3 4">
    <name type="scientific">Fulvimarina manganoxydans</name>
    <dbReference type="NCBI Taxonomy" id="937218"/>
    <lineage>
        <taxon>Bacteria</taxon>
        <taxon>Pseudomonadati</taxon>
        <taxon>Pseudomonadota</taxon>
        <taxon>Alphaproteobacteria</taxon>
        <taxon>Hyphomicrobiales</taxon>
        <taxon>Aurantimonadaceae</taxon>
        <taxon>Fulvimarina</taxon>
    </lineage>
</organism>
<dbReference type="AlphaFoldDB" id="A0A1W2EBN1"/>
<dbReference type="Gene3D" id="2.40.50.90">
    <property type="match status" value="1"/>
</dbReference>
<dbReference type="EMBL" id="FWXR01000023">
    <property type="protein sequence ID" value="SMD07164.1"/>
    <property type="molecule type" value="Genomic_DNA"/>
</dbReference>
<dbReference type="SMART" id="SM00318">
    <property type="entry name" value="SNc"/>
    <property type="match status" value="1"/>
</dbReference>
<feature type="signal peptide" evidence="1">
    <location>
        <begin position="1"/>
        <end position="25"/>
    </location>
</feature>
<reference evidence="3 4" key="1">
    <citation type="submission" date="2017-04" db="EMBL/GenBank/DDBJ databases">
        <authorList>
            <person name="Afonso C.L."/>
            <person name="Miller P.J."/>
            <person name="Scott M.A."/>
            <person name="Spackman E."/>
            <person name="Goraichik I."/>
            <person name="Dimitrov K.M."/>
            <person name="Suarez D.L."/>
            <person name="Swayne D.E."/>
        </authorList>
    </citation>
    <scope>NUCLEOTIDE SEQUENCE [LARGE SCALE GENOMIC DNA]</scope>
    <source>
        <strain evidence="3 4">CGMCC 1.10972</strain>
    </source>
</reference>
<dbReference type="RefSeq" id="WP_084412120.1">
    <property type="nucleotide sequence ID" value="NZ_FWXR01000023.1"/>
</dbReference>
<keyword evidence="1" id="KW-0732">Signal</keyword>
<dbReference type="Pfam" id="PF00565">
    <property type="entry name" value="SNase"/>
    <property type="match status" value="1"/>
</dbReference>
<evidence type="ECO:0000259" key="2">
    <source>
        <dbReference type="PROSITE" id="PS50830"/>
    </source>
</evidence>
<protein>
    <submittedName>
        <fullName evidence="3">Nuclease homologue</fullName>
    </submittedName>
</protein>
<proteinExistence type="predicted"/>
<evidence type="ECO:0000313" key="4">
    <source>
        <dbReference type="Proteomes" id="UP000192656"/>
    </source>
</evidence>